<comment type="caution">
    <text evidence="1">The sequence shown here is derived from an EMBL/GenBank/DDBJ whole genome shotgun (WGS) entry which is preliminary data.</text>
</comment>
<reference evidence="1" key="1">
    <citation type="journal article" date="2022" name="Int. J. Mol. Sci.">
        <title>Draft Genome of Tanacetum Coccineum: Genomic Comparison of Closely Related Tanacetum-Family Plants.</title>
        <authorList>
            <person name="Yamashiro T."/>
            <person name="Shiraishi A."/>
            <person name="Nakayama K."/>
            <person name="Satake H."/>
        </authorList>
    </citation>
    <scope>NUCLEOTIDE SEQUENCE</scope>
</reference>
<sequence length="182" mass="21391">MEVIKQIDLNKNIVEDDNDLESKKEDVMKEDAYIEAVAEEMTDRRKIDEDDLMNVMEVSKQIEVSNVDDNLTVESDGIEQQIDLNKDIIEQQNVVKSDGDGIDDVLEVADRCRCWKILYENTKSNFINKMKNRKIYVLNFTFQYRVENSELVSMFWDDEVAKCNYKEFENIVSFDATFNNNK</sequence>
<evidence type="ECO:0000313" key="2">
    <source>
        <dbReference type="Proteomes" id="UP001151760"/>
    </source>
</evidence>
<evidence type="ECO:0000313" key="1">
    <source>
        <dbReference type="EMBL" id="GJT05588.1"/>
    </source>
</evidence>
<protein>
    <recommendedName>
        <fullName evidence="3">Protein FAR1-RELATED SEQUENCE</fullName>
    </recommendedName>
</protein>
<proteinExistence type="predicted"/>
<dbReference type="Proteomes" id="UP001151760">
    <property type="component" value="Unassembled WGS sequence"/>
</dbReference>
<dbReference type="PANTHER" id="PTHR47718:SF12">
    <property type="entry name" value="PROTEIN FAR1-RELATED SEQUENCE"/>
    <property type="match status" value="1"/>
</dbReference>
<organism evidence="1 2">
    <name type="scientific">Tanacetum coccineum</name>
    <dbReference type="NCBI Taxonomy" id="301880"/>
    <lineage>
        <taxon>Eukaryota</taxon>
        <taxon>Viridiplantae</taxon>
        <taxon>Streptophyta</taxon>
        <taxon>Embryophyta</taxon>
        <taxon>Tracheophyta</taxon>
        <taxon>Spermatophyta</taxon>
        <taxon>Magnoliopsida</taxon>
        <taxon>eudicotyledons</taxon>
        <taxon>Gunneridae</taxon>
        <taxon>Pentapetalae</taxon>
        <taxon>asterids</taxon>
        <taxon>campanulids</taxon>
        <taxon>Asterales</taxon>
        <taxon>Asteraceae</taxon>
        <taxon>Asteroideae</taxon>
        <taxon>Anthemideae</taxon>
        <taxon>Anthemidinae</taxon>
        <taxon>Tanacetum</taxon>
    </lineage>
</organism>
<gene>
    <name evidence="1" type="ORF">Tco_0840050</name>
</gene>
<accession>A0ABQ5ATA7</accession>
<dbReference type="PANTHER" id="PTHR47718">
    <property type="entry name" value="OS01G0519700 PROTEIN"/>
    <property type="match status" value="1"/>
</dbReference>
<keyword evidence="2" id="KW-1185">Reference proteome</keyword>
<evidence type="ECO:0008006" key="3">
    <source>
        <dbReference type="Google" id="ProtNLM"/>
    </source>
</evidence>
<reference evidence="1" key="2">
    <citation type="submission" date="2022-01" db="EMBL/GenBank/DDBJ databases">
        <authorList>
            <person name="Yamashiro T."/>
            <person name="Shiraishi A."/>
            <person name="Satake H."/>
            <person name="Nakayama K."/>
        </authorList>
    </citation>
    <scope>NUCLEOTIDE SEQUENCE</scope>
</reference>
<name>A0ABQ5ATA7_9ASTR</name>
<dbReference type="EMBL" id="BQNB010012599">
    <property type="protein sequence ID" value="GJT05588.1"/>
    <property type="molecule type" value="Genomic_DNA"/>
</dbReference>